<dbReference type="Proteomes" id="UP001252207">
    <property type="component" value="Unassembled WGS sequence"/>
</dbReference>
<dbReference type="GO" id="GO:0004888">
    <property type="term" value="F:transmembrane signaling receptor activity"/>
    <property type="evidence" value="ECO:0007669"/>
    <property type="project" value="InterPro"/>
</dbReference>
<dbReference type="KEGG" id="prq:CYG50_03725"/>
<dbReference type="SUPFAM" id="SSF47170">
    <property type="entry name" value="Aspartate receptor, ligand-binding domain"/>
    <property type="match status" value="1"/>
</dbReference>
<dbReference type="InterPro" id="IPR051310">
    <property type="entry name" value="MCP_chemotaxis"/>
</dbReference>
<gene>
    <name evidence="15" type="ORF">J7T18_02745</name>
    <name evidence="16" type="ORF">NLX89_09260</name>
</gene>
<dbReference type="GO" id="GO:0006935">
    <property type="term" value="P:chemotaxis"/>
    <property type="evidence" value="ECO:0007669"/>
    <property type="project" value="UniProtKB-KW"/>
</dbReference>
<feature type="region of interest" description="Disordered" evidence="12">
    <location>
        <begin position="537"/>
        <end position="557"/>
    </location>
</feature>
<reference evidence="16 18" key="2">
    <citation type="submission" date="2022-06" db="EMBL/GenBank/DDBJ databases">
        <title>Chromosome and plasmid sequencings of Enterobacteriales species co-exiting double carbapenemases.</title>
        <authorList>
            <person name="Fu Y."/>
        </authorList>
    </citation>
    <scope>NUCLEOTIDE SEQUENCE [LARGE SCALE GENOMIC DNA]</scope>
    <source>
        <strain evidence="16 18">21030615019</strain>
    </source>
</reference>
<keyword evidence="3" id="KW-0488">Methylation</keyword>
<evidence type="ECO:0000256" key="7">
    <source>
        <dbReference type="ARBA" id="ARBA00022989"/>
    </source>
</evidence>
<evidence type="ECO:0000313" key="16">
    <source>
        <dbReference type="EMBL" id="MDT0133525.1"/>
    </source>
</evidence>
<evidence type="ECO:0000256" key="6">
    <source>
        <dbReference type="ARBA" id="ARBA00022692"/>
    </source>
</evidence>
<dbReference type="PRINTS" id="PR00260">
    <property type="entry name" value="CHEMTRNSDUCR"/>
</dbReference>
<comment type="caution">
    <text evidence="15">The sequence shown here is derived from an EMBL/GenBank/DDBJ whole genome shotgun (WGS) entry which is preliminary data.</text>
</comment>
<dbReference type="CDD" id="cd19407">
    <property type="entry name" value="Tar_Tsr_sensor"/>
    <property type="match status" value="1"/>
</dbReference>
<evidence type="ECO:0000256" key="10">
    <source>
        <dbReference type="ARBA" id="ARBA00029447"/>
    </source>
</evidence>
<evidence type="ECO:0000256" key="1">
    <source>
        <dbReference type="ARBA" id="ARBA00004429"/>
    </source>
</evidence>
<evidence type="ECO:0000256" key="5">
    <source>
        <dbReference type="ARBA" id="ARBA00022519"/>
    </source>
</evidence>
<dbReference type="PROSITE" id="PS50111">
    <property type="entry name" value="CHEMOTAXIS_TRANSDUC_2"/>
    <property type="match status" value="1"/>
</dbReference>
<dbReference type="GO" id="GO:0007165">
    <property type="term" value="P:signal transduction"/>
    <property type="evidence" value="ECO:0007669"/>
    <property type="project" value="UniProtKB-KW"/>
</dbReference>
<evidence type="ECO:0000256" key="13">
    <source>
        <dbReference type="SAM" id="Phobius"/>
    </source>
</evidence>
<keyword evidence="5" id="KW-0997">Cell inner membrane</keyword>
<dbReference type="Pfam" id="PF02203">
    <property type="entry name" value="TarH"/>
    <property type="match status" value="1"/>
</dbReference>
<keyword evidence="4" id="KW-0145">Chemotaxis</keyword>
<evidence type="ECO:0000256" key="11">
    <source>
        <dbReference type="PROSITE-ProRule" id="PRU00284"/>
    </source>
</evidence>
<keyword evidence="7 13" id="KW-1133">Transmembrane helix</keyword>
<name>A0A345LSW3_9GAMM</name>
<dbReference type="SMART" id="SM00319">
    <property type="entry name" value="TarH"/>
    <property type="match status" value="1"/>
</dbReference>
<feature type="transmembrane region" description="Helical" evidence="13">
    <location>
        <begin position="208"/>
        <end position="229"/>
    </location>
</feature>
<dbReference type="InterPro" id="IPR004089">
    <property type="entry name" value="MCPsignal_dom"/>
</dbReference>
<feature type="compositionally biased region" description="Basic and acidic residues" evidence="12">
    <location>
        <begin position="537"/>
        <end position="550"/>
    </location>
</feature>
<evidence type="ECO:0000313" key="18">
    <source>
        <dbReference type="Proteomes" id="UP001252207"/>
    </source>
</evidence>
<feature type="transmembrane region" description="Helical" evidence="13">
    <location>
        <begin position="26"/>
        <end position="46"/>
    </location>
</feature>
<feature type="domain" description="Methyl-accepting transducer" evidence="14">
    <location>
        <begin position="288"/>
        <end position="517"/>
    </location>
</feature>
<evidence type="ECO:0000313" key="15">
    <source>
        <dbReference type="EMBL" id="MBQ0267214.1"/>
    </source>
</evidence>
<evidence type="ECO:0000259" key="14">
    <source>
        <dbReference type="PROSITE" id="PS50111"/>
    </source>
</evidence>
<dbReference type="SUPFAM" id="SSF58104">
    <property type="entry name" value="Methyl-accepting chemotaxis protein (MCP) signaling domain"/>
    <property type="match status" value="1"/>
</dbReference>
<dbReference type="RefSeq" id="WP_102139790.1">
    <property type="nucleotide sequence ID" value="NZ_CP031123.2"/>
</dbReference>
<organism evidence="15 17">
    <name type="scientific">Providencia huaxiensis</name>
    <dbReference type="NCBI Taxonomy" id="2027290"/>
    <lineage>
        <taxon>Bacteria</taxon>
        <taxon>Pseudomonadati</taxon>
        <taxon>Pseudomonadota</taxon>
        <taxon>Gammaproteobacteria</taxon>
        <taxon>Enterobacterales</taxon>
        <taxon>Morganellaceae</taxon>
        <taxon>Providencia</taxon>
    </lineage>
</organism>
<comment type="subcellular location">
    <subcellularLocation>
        <location evidence="1">Cell inner membrane</location>
        <topology evidence="1">Multi-pass membrane protein</topology>
    </subcellularLocation>
</comment>
<dbReference type="PANTHER" id="PTHR43531:SF14">
    <property type="entry name" value="METHYL-ACCEPTING CHEMOTAXIS PROTEIN I-RELATED"/>
    <property type="match status" value="1"/>
</dbReference>
<dbReference type="CDD" id="cd11386">
    <property type="entry name" value="MCP_signal"/>
    <property type="match status" value="1"/>
</dbReference>
<keyword evidence="6 13" id="KW-0812">Transmembrane</keyword>
<dbReference type="OrthoDB" id="9177152at2"/>
<evidence type="ECO:0000256" key="9">
    <source>
        <dbReference type="ARBA" id="ARBA00023224"/>
    </source>
</evidence>
<dbReference type="EMBL" id="JANAVW010000001">
    <property type="protein sequence ID" value="MDT0133525.1"/>
    <property type="molecule type" value="Genomic_DNA"/>
</dbReference>
<protein>
    <submittedName>
        <fullName evidence="16">Methyl-accepting chemotaxis protein</fullName>
    </submittedName>
    <submittedName>
        <fullName evidence="15">Tar ligand binding domain-containing protein</fullName>
    </submittedName>
</protein>
<dbReference type="PANTHER" id="PTHR43531">
    <property type="entry name" value="PROTEIN ICFG"/>
    <property type="match status" value="1"/>
</dbReference>
<dbReference type="InterPro" id="IPR035440">
    <property type="entry name" value="4HB_MCP_dom_sf"/>
</dbReference>
<keyword evidence="9 11" id="KW-0807">Transducer</keyword>
<dbReference type="AlphaFoldDB" id="A0A345LSW3"/>
<dbReference type="Gene3D" id="1.10.287.950">
    <property type="entry name" value="Methyl-accepting chemotaxis protein"/>
    <property type="match status" value="1"/>
</dbReference>
<dbReference type="EMBL" id="JAGKLY010000001">
    <property type="protein sequence ID" value="MBQ0267214.1"/>
    <property type="molecule type" value="Genomic_DNA"/>
</dbReference>
<keyword evidence="18" id="KW-1185">Reference proteome</keyword>
<dbReference type="Proteomes" id="UP000674270">
    <property type="component" value="Unassembled WGS sequence"/>
</dbReference>
<dbReference type="InterPro" id="IPR004090">
    <property type="entry name" value="Chemotax_Me-accpt_rcpt"/>
</dbReference>
<evidence type="ECO:0000256" key="2">
    <source>
        <dbReference type="ARBA" id="ARBA00022475"/>
    </source>
</evidence>
<dbReference type="InterPro" id="IPR003122">
    <property type="entry name" value="Tar_rcpt_lig-bd"/>
</dbReference>
<dbReference type="Pfam" id="PF00015">
    <property type="entry name" value="MCPsignal"/>
    <property type="match status" value="1"/>
</dbReference>
<dbReference type="Gene3D" id="1.20.120.30">
    <property type="entry name" value="Aspartate receptor, ligand-binding domain"/>
    <property type="match status" value="1"/>
</dbReference>
<evidence type="ECO:0000256" key="4">
    <source>
        <dbReference type="ARBA" id="ARBA00022500"/>
    </source>
</evidence>
<dbReference type="FunFam" id="1.10.287.950:FF:000001">
    <property type="entry name" value="Methyl-accepting chemotaxis sensory transducer"/>
    <property type="match status" value="1"/>
</dbReference>
<dbReference type="SMART" id="SM00283">
    <property type="entry name" value="MA"/>
    <property type="match status" value="1"/>
</dbReference>
<keyword evidence="8 13" id="KW-0472">Membrane</keyword>
<comment type="similarity">
    <text evidence="10">Belongs to the methyl-accepting chemotaxis (MCP) protein family.</text>
</comment>
<evidence type="ECO:0000256" key="12">
    <source>
        <dbReference type="SAM" id="MobiDB-lite"/>
    </source>
</evidence>
<evidence type="ECO:0000256" key="8">
    <source>
        <dbReference type="ARBA" id="ARBA00023136"/>
    </source>
</evidence>
<evidence type="ECO:0000313" key="17">
    <source>
        <dbReference type="Proteomes" id="UP000674270"/>
    </source>
</evidence>
<evidence type="ECO:0000256" key="3">
    <source>
        <dbReference type="ARBA" id="ARBA00022481"/>
    </source>
</evidence>
<proteinExistence type="inferred from homology"/>
<sequence length="557" mass="62730">MMSGNLKKINFSSTKFSFSGFKTTTLVWFISGLLIALLLSTCWFFFSSLKQYQETLTKLDTIYNEQTQLNNTWQSLLQARNTLNRASSRHLLVINKMKTSNTDIDSLIAFYHKKIAETGNYWDAFTTVSIYKNSDQFAELEKSYNALYAALNELSVFLVQGKTYDFLNQPTQGFQDTFEKNYVKYHQQLNSSYHDIALASEQLYKQSLIGLIVTISIVILVTLFIRFILQLFFIRPLNQVIDGIEKVSHGVLYHSFDNKGLYEIKLLKQHVSNMQSKLIDIVKNIYDNTHHIKVELSDITQMNHDLSIRADQQAAAIVETAASVEELDSSFKLNTAHTNQSCKLMSETSITIDKSNELISDVVENMDDIVDFSKEISKITSTIDNIAFQTNLLALNAAVEAARVGEHGKGFAVVANEVRELSISCTQASKEIKLLINNSNDKINHCFQLAADANDNIVSIAQDTSNINEMIQSVALASNEQTHGVSQIHLAINELDNTTQANATMTRELQSSLRALESQSDLLEAIISIFHIEPKSEHEIDSDTPQEAKTKKVKQSI</sequence>
<reference evidence="15" key="1">
    <citation type="submission" date="2021-03" db="EMBL/GenBank/DDBJ databases">
        <authorList>
            <person name="Stanton E."/>
        </authorList>
    </citation>
    <scope>NUCLEOTIDE SEQUENCE</scope>
    <source>
        <strain evidence="15">2020EL-00113</strain>
    </source>
</reference>
<keyword evidence="2" id="KW-1003">Cell membrane</keyword>
<accession>A0A345LSW3</accession>
<dbReference type="GeneID" id="89489918"/>
<dbReference type="GO" id="GO:0005886">
    <property type="term" value="C:plasma membrane"/>
    <property type="evidence" value="ECO:0007669"/>
    <property type="project" value="UniProtKB-SubCell"/>
</dbReference>